<keyword evidence="2" id="KW-1185">Reference proteome</keyword>
<dbReference type="GeneID" id="88768096"/>
<dbReference type="OrthoDB" id="9890166at2"/>
<gene>
    <name evidence="1" type="ORF">CwatDRAFT_1445</name>
</gene>
<dbReference type="EMBL" id="AADV02000117">
    <property type="protein sequence ID" value="EAM48776.1"/>
    <property type="molecule type" value="Genomic_DNA"/>
</dbReference>
<name>Q4BXZ3_CROWT</name>
<evidence type="ECO:0000313" key="2">
    <source>
        <dbReference type="Proteomes" id="UP000003922"/>
    </source>
</evidence>
<dbReference type="Proteomes" id="UP000003922">
    <property type="component" value="Unassembled WGS sequence"/>
</dbReference>
<accession>Q4BXZ3</accession>
<dbReference type="RefSeq" id="WP_007307460.1">
    <property type="nucleotide sequence ID" value="NZ_CAWLGH010000207.1"/>
</dbReference>
<dbReference type="AlphaFoldDB" id="Q4BXZ3"/>
<organism evidence="1 2">
    <name type="scientific">Crocosphaera watsonii WH 8501</name>
    <dbReference type="NCBI Taxonomy" id="165597"/>
    <lineage>
        <taxon>Bacteria</taxon>
        <taxon>Bacillati</taxon>
        <taxon>Cyanobacteriota</taxon>
        <taxon>Cyanophyceae</taxon>
        <taxon>Oscillatoriophycideae</taxon>
        <taxon>Chroococcales</taxon>
        <taxon>Aphanothecaceae</taxon>
        <taxon>Crocosphaera</taxon>
    </lineage>
</organism>
<dbReference type="KEGG" id="cwa:CwatDRAFT_1445"/>
<reference evidence="1" key="1">
    <citation type="submission" date="2004-02" db="EMBL/GenBank/DDBJ databases">
        <authorList>
            <consortium name="DOE Joint Genome Institute"/>
        </authorList>
    </citation>
    <scope>NUCLEOTIDE SEQUENCE [LARGE SCALE GENOMIC DNA]</scope>
    <source>
        <strain evidence="1">WH 8501</strain>
    </source>
</reference>
<protein>
    <submittedName>
        <fullName evidence="1">Uncharacterized protein</fullName>
    </submittedName>
</protein>
<proteinExistence type="predicted"/>
<evidence type="ECO:0000313" key="1">
    <source>
        <dbReference type="EMBL" id="EAM48776.1"/>
    </source>
</evidence>
<reference evidence="1" key="2">
    <citation type="submission" date="2005-06" db="EMBL/GenBank/DDBJ databases">
        <title>Sequencing of the draft genome and assembly of Crocosphaera watsonii WH 8501.</title>
        <authorList>
            <consortium name="US DOE Joint Genome Institute (JGI-PGF)"/>
            <person name="Copeland A."/>
            <person name="Lucas S."/>
            <person name="Lapidus A."/>
            <person name="Barry K."/>
            <person name="Detter C."/>
            <person name="Glavina T."/>
            <person name="Hammon N."/>
            <person name="Israni S."/>
            <person name="Pitluck S."/>
            <person name="Richardson P."/>
        </authorList>
    </citation>
    <scope>NUCLEOTIDE SEQUENCE [LARGE SCALE GENOMIC DNA]</scope>
    <source>
        <strain evidence="1">WH 8501</strain>
    </source>
</reference>
<sequence>MNKYILYKLILERLETVSDYYQLVSRDKISDPEYDHLLTILETAENDLLLSALLEQIDYCMLSQNETMNKTTLSHYQEQGEKFRSKLKQLSLMPKKNSDFR</sequence>
<comment type="caution">
    <text evidence="1">The sequence shown here is derived from an EMBL/GenBank/DDBJ whole genome shotgun (WGS) entry which is preliminary data.</text>
</comment>
<reference evidence="1" key="3">
    <citation type="submission" date="2016-12" db="EMBL/GenBank/DDBJ databases">
        <title>Annotation of the draft genome assembly of Crocosphaera watsonii WH 8501.</title>
        <authorList>
            <consortium name="US DOE Joint Genome Institute (JGI-ORNL)"/>
            <person name="Larimer F."/>
            <person name="Land M."/>
        </authorList>
    </citation>
    <scope>NUCLEOTIDE SEQUENCE</scope>
    <source>
        <strain evidence="1">WH 8501</strain>
    </source>
</reference>